<evidence type="ECO:0008006" key="4">
    <source>
        <dbReference type="Google" id="ProtNLM"/>
    </source>
</evidence>
<dbReference type="eggNOG" id="COG1808">
    <property type="taxonomic scope" value="Bacteria"/>
</dbReference>
<keyword evidence="1" id="KW-0812">Transmembrane</keyword>
<dbReference type="HOGENOM" id="CLU_056545_1_0_3"/>
<dbReference type="STRING" id="111780.Sta7437_0265"/>
<protein>
    <recommendedName>
        <fullName evidence="4">TIGR00341 family protein</fullName>
    </recommendedName>
</protein>
<dbReference type="Proteomes" id="UP000010473">
    <property type="component" value="Chromosome"/>
</dbReference>
<dbReference type="PATRIC" id="fig|111780.3.peg.276"/>
<evidence type="ECO:0000256" key="1">
    <source>
        <dbReference type="SAM" id="Phobius"/>
    </source>
</evidence>
<keyword evidence="1" id="KW-1133">Transmembrane helix</keyword>
<dbReference type="KEGG" id="scs:Sta7437_0265"/>
<reference evidence="3" key="1">
    <citation type="journal article" date="2013" name="Proc. Natl. Acad. Sci. U.S.A.">
        <title>Improving the coverage of the cyanobacterial phylum using diversity-driven genome sequencing.</title>
        <authorList>
            <person name="Shih P.M."/>
            <person name="Wu D."/>
            <person name="Latifi A."/>
            <person name="Axen S.D."/>
            <person name="Fewer D.P."/>
            <person name="Talla E."/>
            <person name="Calteau A."/>
            <person name="Cai F."/>
            <person name="Tandeau de Marsac N."/>
            <person name="Rippka R."/>
            <person name="Herdman M."/>
            <person name="Sivonen K."/>
            <person name="Coursin T."/>
            <person name="Laurent T."/>
            <person name="Goodwin L."/>
            <person name="Nolan M."/>
            <person name="Davenport K.W."/>
            <person name="Han C.S."/>
            <person name="Rubin E.M."/>
            <person name="Eisen J.A."/>
            <person name="Woyke T."/>
            <person name="Gugger M."/>
            <person name="Kerfeld C.A."/>
        </authorList>
    </citation>
    <scope>NUCLEOTIDE SEQUENCE [LARGE SCALE GENOMIC DNA]</scope>
    <source>
        <strain evidence="3">ATCC 29371 / PCC 7437</strain>
    </source>
</reference>
<dbReference type="AlphaFoldDB" id="K9XPA8"/>
<proteinExistence type="predicted"/>
<feature type="transmembrane region" description="Helical" evidence="1">
    <location>
        <begin position="249"/>
        <end position="268"/>
    </location>
</feature>
<feature type="transmembrane region" description="Helical" evidence="1">
    <location>
        <begin position="187"/>
        <end position="208"/>
    </location>
</feature>
<feature type="transmembrane region" description="Helical" evidence="1">
    <location>
        <begin position="64"/>
        <end position="83"/>
    </location>
</feature>
<feature type="transmembrane region" description="Helical" evidence="1">
    <location>
        <begin position="156"/>
        <end position="175"/>
    </location>
</feature>
<feature type="transmembrane region" description="Helical" evidence="1">
    <location>
        <begin position="121"/>
        <end position="144"/>
    </location>
</feature>
<dbReference type="RefSeq" id="WP_015191554.1">
    <property type="nucleotide sequence ID" value="NC_019748.1"/>
</dbReference>
<evidence type="ECO:0000313" key="3">
    <source>
        <dbReference type="Proteomes" id="UP000010473"/>
    </source>
</evidence>
<accession>K9XPA8</accession>
<feature type="transmembrane region" description="Helical" evidence="1">
    <location>
        <begin position="214"/>
        <end position="237"/>
    </location>
</feature>
<gene>
    <name evidence="2" type="ordered locus">Sta7437_0265</name>
</gene>
<dbReference type="NCBIfam" id="TIGR00341">
    <property type="entry name" value="TIGR00341 family protein"/>
    <property type="match status" value="1"/>
</dbReference>
<evidence type="ECO:0000313" key="2">
    <source>
        <dbReference type="EMBL" id="AFZ33881.1"/>
    </source>
</evidence>
<sequence length="359" mass="39343">MLFKINFNYFQQIKLLVKSKFSPQIASIKKFWYTESGEWHWLKEKPMPIASLNRSIWRISVPSFSFHFMLGLSSVIATLGLLADSVAVIIGAMIIAPLMGPILGIAYSATVGNRRLLRRSMLTLSTGIILTIITAWLTTLIVGLRTVSPEILSRTNPTLLDLSIALAAGSAGAFANSRRRIADALPGVAIAVALVPPLSVVGIGLAFAQKTLSLGAFLLFVTNLVGIIFSGSLVFLFQSYGNLKRAKKGLFFSIFVLSILGLPLSFSLRELLVKESVRSKVSQLVRNQTLTFANSDINSLQVESFSNRINIQMQIAADEDSITQNQIELVRDFLAQELQKPVELKVVIVPVNILQAPVQ</sequence>
<name>K9XPA8_STAC7</name>
<dbReference type="PANTHER" id="PTHR20992">
    <property type="entry name" value="AT15442P-RELATED"/>
    <property type="match status" value="1"/>
</dbReference>
<organism evidence="2 3">
    <name type="scientific">Stanieria cyanosphaera (strain ATCC 29371 / PCC 7437)</name>
    <dbReference type="NCBI Taxonomy" id="111780"/>
    <lineage>
        <taxon>Bacteria</taxon>
        <taxon>Bacillati</taxon>
        <taxon>Cyanobacteriota</taxon>
        <taxon>Cyanophyceae</taxon>
        <taxon>Pleurocapsales</taxon>
        <taxon>Dermocarpellaceae</taxon>
        <taxon>Stanieria</taxon>
    </lineage>
</organism>
<dbReference type="Pfam" id="PF04087">
    <property type="entry name" value="DUF389"/>
    <property type="match status" value="1"/>
</dbReference>
<keyword evidence="1" id="KW-0472">Membrane</keyword>
<dbReference type="EMBL" id="CP003653">
    <property type="protein sequence ID" value="AFZ33881.1"/>
    <property type="molecule type" value="Genomic_DNA"/>
</dbReference>
<feature type="transmembrane region" description="Helical" evidence="1">
    <location>
        <begin position="89"/>
        <end position="109"/>
    </location>
</feature>
<dbReference type="InterPro" id="IPR005240">
    <property type="entry name" value="DUF389"/>
</dbReference>
<dbReference type="PANTHER" id="PTHR20992:SF9">
    <property type="entry name" value="AT15442P-RELATED"/>
    <property type="match status" value="1"/>
</dbReference>
<keyword evidence="3" id="KW-1185">Reference proteome</keyword>